<dbReference type="AlphaFoldDB" id="A0A0A9FI16"/>
<sequence>MMLFTMKHSNTGMPLLPNDTLQIICCFILKLSSTRMETKMRYM</sequence>
<reference evidence="1" key="2">
    <citation type="journal article" date="2015" name="Data Brief">
        <title>Shoot transcriptome of the giant reed, Arundo donax.</title>
        <authorList>
            <person name="Barrero R.A."/>
            <person name="Guerrero F.D."/>
            <person name="Moolhuijzen P."/>
            <person name="Goolsby J.A."/>
            <person name="Tidwell J."/>
            <person name="Bellgard S.E."/>
            <person name="Bellgard M.I."/>
        </authorList>
    </citation>
    <scope>NUCLEOTIDE SEQUENCE</scope>
    <source>
        <tissue evidence="1">Shoot tissue taken approximately 20 cm above the soil surface</tissue>
    </source>
</reference>
<dbReference type="EMBL" id="GBRH01185914">
    <property type="protein sequence ID" value="JAE11982.1"/>
    <property type="molecule type" value="Transcribed_RNA"/>
</dbReference>
<reference evidence="1" key="1">
    <citation type="submission" date="2014-09" db="EMBL/GenBank/DDBJ databases">
        <authorList>
            <person name="Magalhaes I.L.F."/>
            <person name="Oliveira U."/>
            <person name="Santos F.R."/>
            <person name="Vidigal T.H.D.A."/>
            <person name="Brescovit A.D."/>
            <person name="Santos A.J."/>
        </authorList>
    </citation>
    <scope>NUCLEOTIDE SEQUENCE</scope>
    <source>
        <tissue evidence="1">Shoot tissue taken approximately 20 cm above the soil surface</tissue>
    </source>
</reference>
<organism evidence="1">
    <name type="scientific">Arundo donax</name>
    <name type="common">Giant reed</name>
    <name type="synonym">Donax arundinaceus</name>
    <dbReference type="NCBI Taxonomy" id="35708"/>
    <lineage>
        <taxon>Eukaryota</taxon>
        <taxon>Viridiplantae</taxon>
        <taxon>Streptophyta</taxon>
        <taxon>Embryophyta</taxon>
        <taxon>Tracheophyta</taxon>
        <taxon>Spermatophyta</taxon>
        <taxon>Magnoliopsida</taxon>
        <taxon>Liliopsida</taxon>
        <taxon>Poales</taxon>
        <taxon>Poaceae</taxon>
        <taxon>PACMAD clade</taxon>
        <taxon>Arundinoideae</taxon>
        <taxon>Arundineae</taxon>
        <taxon>Arundo</taxon>
    </lineage>
</organism>
<accession>A0A0A9FI16</accession>
<protein>
    <submittedName>
        <fullName evidence="1">Uncharacterized protein</fullName>
    </submittedName>
</protein>
<evidence type="ECO:0000313" key="1">
    <source>
        <dbReference type="EMBL" id="JAE11982.1"/>
    </source>
</evidence>
<name>A0A0A9FI16_ARUDO</name>
<proteinExistence type="predicted"/>